<dbReference type="Proteomes" id="UP000831120">
    <property type="component" value="Plasmid pTbrSNM4-1b"/>
</dbReference>
<reference evidence="2 3" key="1">
    <citation type="journal article" date="2022" name="Microbiol. Resour. Announc.">
        <title>Complete Genome Sequences of Thermus Strains Isolated from Senami Hot Spring in Japan.</title>
        <authorList>
            <person name="Miyazaki K."/>
        </authorList>
    </citation>
    <scope>NUCLEOTIDE SEQUENCE [LARGE SCALE GENOMIC DNA]</scope>
    <source>
        <strain evidence="2 3">SNM4-1</strain>
        <plasmid evidence="2 3">pTbrSNM4-1b</plasmid>
    </source>
</reference>
<keyword evidence="3" id="KW-1185">Reference proteome</keyword>
<dbReference type="Gene3D" id="3.90.320.10">
    <property type="match status" value="1"/>
</dbReference>
<evidence type="ECO:0000313" key="3">
    <source>
        <dbReference type="Proteomes" id="UP000831120"/>
    </source>
</evidence>
<geneLocation type="plasmid" evidence="2 3">
    <name>pTbrSNM4-1b</name>
</geneLocation>
<gene>
    <name evidence="2" type="ORF">TbrSNM41_24220</name>
</gene>
<dbReference type="InterPro" id="IPR027417">
    <property type="entry name" value="P-loop_NTPase"/>
</dbReference>
<evidence type="ECO:0000259" key="1">
    <source>
        <dbReference type="Pfam" id="PF12705"/>
    </source>
</evidence>
<name>A0ABM7XMV4_THEBO</name>
<organism evidence="2 3">
    <name type="scientific">Thermus brockianus</name>
    <dbReference type="NCBI Taxonomy" id="56956"/>
    <lineage>
        <taxon>Bacteria</taxon>
        <taxon>Thermotogati</taxon>
        <taxon>Deinococcota</taxon>
        <taxon>Deinococci</taxon>
        <taxon>Thermales</taxon>
        <taxon>Thermaceae</taxon>
        <taxon>Thermus</taxon>
    </lineage>
</organism>
<sequence>MEELVVTPNRAVARRLGVPYRPLRRLAEEVLVQSGLDAASPYRARRLLVRAVEEVLRPKDPKGMAAALEGGVRTLLRAGRSLEDLKGLPPRLARLVEVARRYRELLRKENFVDPAEVFAEAGKSAQGKRRLNVRGQPYLGEGELAFLKAAASPGSRVELLLPEGPWGRANEGAKKALEEVGVRVEPLVLSPLGEAFLQSKGVPGGFTVEALRFPSMEEEVRYALAHLKALLQEGTPAKELALVVRDDRRYGPLVAAVGFEYGLPVRLLYRIPLGETRLGSLVALLAEVLKGFPYEATLRLLFHPFVPEEWRGIDLDHARRLRPQGEAWRKVGLPSALWELGQVADGKDLVARLRNLLRSIRDRVRSWPRERMALEALLAGLRELEEEDREGVLLGLPELLFHFTVPAQPGYGGLELHTPLARYGGEYRHLVVLGMAEGLTPPPLSEDPMLGFLEAKALREKGIPVEEPLEGAAREALIFAALLGSVAEGGSLHLTYPETVGKDPVPPSPFLERLGLHPNPPAPKARRVGSLVEARRLGHWEGDPLKAQLDRALKLEGAKYCPEEQSPGPPALAVGGKPWPPERLSVSALEDLVTCPFRFYAKHRLRLRGDGEAGDGERADEGQFLHEVLAKAVRRALEAGKREASAVKDHVAQHLDEVVREVEEAWREEPQRSYLVRQRAWEHRKGKLVFLLKRALENGLFLEGTRVEEVEKVLEGSLEELGPIKVVGWVDRVDRNGHSPIVWDYKLGSQPPRAKHPKTGNLTLHFQLPLYRRLMGQDGDVYYYLLAKAERQGARIESSQLCEALEAAGKRLKDDLYPPDPDDKGEACRGCAARHVCRWER</sequence>
<dbReference type="EMBL" id="AP025594">
    <property type="protein sequence ID" value="BDG17688.1"/>
    <property type="molecule type" value="Genomic_DNA"/>
</dbReference>
<dbReference type="InterPro" id="IPR038726">
    <property type="entry name" value="PDDEXK_AddAB-type"/>
</dbReference>
<proteinExistence type="predicted"/>
<protein>
    <recommendedName>
        <fullName evidence="1">PD-(D/E)XK endonuclease-like domain-containing protein</fullName>
    </recommendedName>
</protein>
<feature type="domain" description="PD-(D/E)XK endonuclease-like" evidence="1">
    <location>
        <begin position="583"/>
        <end position="838"/>
    </location>
</feature>
<dbReference type="SUPFAM" id="SSF52540">
    <property type="entry name" value="P-loop containing nucleoside triphosphate hydrolases"/>
    <property type="match status" value="1"/>
</dbReference>
<dbReference type="InterPro" id="IPR011604">
    <property type="entry name" value="PDDEXK-like_dom_sf"/>
</dbReference>
<dbReference type="RefSeq" id="WP_275973845.1">
    <property type="nucleotide sequence ID" value="NZ_AP025594.1"/>
</dbReference>
<keyword evidence="2" id="KW-0614">Plasmid</keyword>
<dbReference type="Pfam" id="PF12705">
    <property type="entry name" value="PDDEXK_1"/>
    <property type="match status" value="1"/>
</dbReference>
<evidence type="ECO:0000313" key="2">
    <source>
        <dbReference type="EMBL" id="BDG17688.1"/>
    </source>
</evidence>
<accession>A0ABM7XMV4</accession>